<evidence type="ECO:0000313" key="10">
    <source>
        <dbReference type="Proteomes" id="UP000824189"/>
    </source>
</evidence>
<accession>A0A9D1RYQ8</accession>
<dbReference type="InterPro" id="IPR003738">
    <property type="entry name" value="SRAP"/>
</dbReference>
<dbReference type="InterPro" id="IPR036590">
    <property type="entry name" value="SRAP-like"/>
</dbReference>
<evidence type="ECO:0000256" key="4">
    <source>
        <dbReference type="ARBA" id="ARBA00022801"/>
    </source>
</evidence>
<dbReference type="EC" id="3.4.-.-" evidence="8"/>
<dbReference type="GO" id="GO:0003697">
    <property type="term" value="F:single-stranded DNA binding"/>
    <property type="evidence" value="ECO:0007669"/>
    <property type="project" value="InterPro"/>
</dbReference>
<proteinExistence type="inferred from homology"/>
<dbReference type="GO" id="GO:0008233">
    <property type="term" value="F:peptidase activity"/>
    <property type="evidence" value="ECO:0007669"/>
    <property type="project" value="UniProtKB-KW"/>
</dbReference>
<dbReference type="GO" id="GO:0106300">
    <property type="term" value="P:protein-DNA covalent cross-linking repair"/>
    <property type="evidence" value="ECO:0007669"/>
    <property type="project" value="InterPro"/>
</dbReference>
<evidence type="ECO:0000256" key="1">
    <source>
        <dbReference type="ARBA" id="ARBA00008136"/>
    </source>
</evidence>
<evidence type="ECO:0000256" key="2">
    <source>
        <dbReference type="ARBA" id="ARBA00022670"/>
    </source>
</evidence>
<comment type="caution">
    <text evidence="9">The sequence shown here is derived from an EMBL/GenBank/DDBJ whole genome shotgun (WGS) entry which is preliminary data.</text>
</comment>
<dbReference type="GO" id="GO:0016829">
    <property type="term" value="F:lyase activity"/>
    <property type="evidence" value="ECO:0007669"/>
    <property type="project" value="UniProtKB-KW"/>
</dbReference>
<evidence type="ECO:0000256" key="8">
    <source>
        <dbReference type="RuleBase" id="RU364100"/>
    </source>
</evidence>
<reference evidence="9" key="1">
    <citation type="journal article" date="2021" name="PeerJ">
        <title>Extensive microbial diversity within the chicken gut microbiome revealed by metagenomics and culture.</title>
        <authorList>
            <person name="Gilroy R."/>
            <person name="Ravi A."/>
            <person name="Getino M."/>
            <person name="Pursley I."/>
            <person name="Horton D.L."/>
            <person name="Alikhan N.F."/>
            <person name="Baker D."/>
            <person name="Gharbi K."/>
            <person name="Hall N."/>
            <person name="Watson M."/>
            <person name="Adriaenssens E.M."/>
            <person name="Foster-Nyarko E."/>
            <person name="Jarju S."/>
            <person name="Secka A."/>
            <person name="Antonio M."/>
            <person name="Oren A."/>
            <person name="Chaudhuri R.R."/>
            <person name="La Ragione R."/>
            <person name="Hildebrand F."/>
            <person name="Pallen M.J."/>
        </authorList>
    </citation>
    <scope>NUCLEOTIDE SEQUENCE</scope>
    <source>
        <strain evidence="9">4376</strain>
    </source>
</reference>
<evidence type="ECO:0000313" key="9">
    <source>
        <dbReference type="EMBL" id="HIW96212.1"/>
    </source>
</evidence>
<dbReference type="EMBL" id="DXFZ01000087">
    <property type="protein sequence ID" value="HIW96212.1"/>
    <property type="molecule type" value="Genomic_DNA"/>
</dbReference>
<dbReference type="Proteomes" id="UP000824189">
    <property type="component" value="Unassembled WGS sequence"/>
</dbReference>
<keyword evidence="6" id="KW-0238">DNA-binding</keyword>
<dbReference type="GO" id="GO:0006508">
    <property type="term" value="P:proteolysis"/>
    <property type="evidence" value="ECO:0007669"/>
    <property type="project" value="UniProtKB-KW"/>
</dbReference>
<evidence type="ECO:0000256" key="7">
    <source>
        <dbReference type="ARBA" id="ARBA00023239"/>
    </source>
</evidence>
<keyword evidence="5" id="KW-0190">Covalent protein-DNA linkage</keyword>
<organism evidence="9 10">
    <name type="scientific">Candidatus Corynebacterium gallistercoris</name>
    <dbReference type="NCBI Taxonomy" id="2838530"/>
    <lineage>
        <taxon>Bacteria</taxon>
        <taxon>Bacillati</taxon>
        <taxon>Actinomycetota</taxon>
        <taxon>Actinomycetes</taxon>
        <taxon>Mycobacteriales</taxon>
        <taxon>Corynebacteriaceae</taxon>
        <taxon>Corynebacterium</taxon>
    </lineage>
</organism>
<dbReference type="Pfam" id="PF02586">
    <property type="entry name" value="SRAP"/>
    <property type="match status" value="1"/>
</dbReference>
<evidence type="ECO:0000256" key="5">
    <source>
        <dbReference type="ARBA" id="ARBA00023124"/>
    </source>
</evidence>
<gene>
    <name evidence="9" type="ORF">H9867_07000</name>
</gene>
<dbReference type="PANTHER" id="PTHR13604">
    <property type="entry name" value="DC12-RELATED"/>
    <property type="match status" value="1"/>
</dbReference>
<name>A0A9D1RYQ8_9CORY</name>
<comment type="similarity">
    <text evidence="1 8">Belongs to the SOS response-associated peptidase family.</text>
</comment>
<dbReference type="PANTHER" id="PTHR13604:SF0">
    <property type="entry name" value="ABASIC SITE PROCESSING PROTEIN HMCES"/>
    <property type="match status" value="1"/>
</dbReference>
<evidence type="ECO:0000256" key="6">
    <source>
        <dbReference type="ARBA" id="ARBA00023125"/>
    </source>
</evidence>
<dbReference type="Gene3D" id="3.90.1680.10">
    <property type="entry name" value="SOS response associated peptidase-like"/>
    <property type="match status" value="1"/>
</dbReference>
<sequence>MCGRYVLFTHPEALTTAIQGWLGSGQVPIVGRNKAGAGTPNYNVAPTHTVPILRDYKDKPILGPSTWGYPPNTVFNARGETAFDKPLFSGSVPCAVPMDGWYEWTKDGTKKQPWFTSSTDGEPLFAAGLCSAREGVLYSTIITTAALPEMEWLHHRMPRILTGEELHHWLAPESEGELRELAGASRPAIPQHLTSRKVTTKVGNVSNNGPELLDEVE</sequence>
<reference evidence="9" key="2">
    <citation type="submission" date="2021-04" db="EMBL/GenBank/DDBJ databases">
        <authorList>
            <person name="Gilroy R."/>
        </authorList>
    </citation>
    <scope>NUCLEOTIDE SEQUENCE</scope>
    <source>
        <strain evidence="9">4376</strain>
    </source>
</reference>
<evidence type="ECO:0000256" key="3">
    <source>
        <dbReference type="ARBA" id="ARBA00022763"/>
    </source>
</evidence>
<keyword evidence="2 8" id="KW-0645">Protease</keyword>
<keyword evidence="3" id="KW-0227">DNA damage</keyword>
<keyword evidence="4 8" id="KW-0378">Hydrolase</keyword>
<keyword evidence="7" id="KW-0456">Lyase</keyword>
<protein>
    <recommendedName>
        <fullName evidence="8">Abasic site processing protein</fullName>
        <ecNumber evidence="8">3.4.-.-</ecNumber>
    </recommendedName>
</protein>
<dbReference type="AlphaFoldDB" id="A0A9D1RYQ8"/>
<dbReference type="SUPFAM" id="SSF143081">
    <property type="entry name" value="BB1717-like"/>
    <property type="match status" value="1"/>
</dbReference>